<reference evidence="1 2" key="1">
    <citation type="submission" date="2021-01" db="EMBL/GenBank/DDBJ databases">
        <title>Whole genome shotgun sequence of Planotetraspora kaengkrachanensis NBRC 104272.</title>
        <authorList>
            <person name="Komaki H."/>
            <person name="Tamura T."/>
        </authorList>
    </citation>
    <scope>NUCLEOTIDE SEQUENCE [LARGE SCALE GENOMIC DNA]</scope>
    <source>
        <strain evidence="1 2">NBRC 104272</strain>
    </source>
</reference>
<evidence type="ECO:0000313" key="2">
    <source>
        <dbReference type="Proteomes" id="UP000630097"/>
    </source>
</evidence>
<keyword evidence="2" id="KW-1185">Reference proteome</keyword>
<dbReference type="EMBL" id="BONV01000037">
    <property type="protein sequence ID" value="GIG83323.1"/>
    <property type="molecule type" value="Genomic_DNA"/>
</dbReference>
<sequence>MRIPGPNRLSDGEWERLLDQLRHGDCTPFLGAGACGRSLPTGSQLSEKLAAKYHYPFPDRYDLTRVTQYMTMRFSDDAVYVKTLVRRELEEMAGPLPDFSDPLEPHALLAEFPISAFLTTNYDNFLMQALKQAGKDPQAAICPWNAGIDRNNGPFSSAAGWSPQPEAPLVYHLHGAIEQPHSIVVTEDDYLEFVTSLAADRAILPPSIQAALTTKPLLFIGYGLRDTTFRQLFKGLLSAVPEINRRSHVSVQRRPRDDGIDEDVEQPTIEYLSNFYRRWRISIYWGTLDEFMIELRDRMG</sequence>
<dbReference type="AlphaFoldDB" id="A0A8J3VAL3"/>
<dbReference type="Proteomes" id="UP000630097">
    <property type="component" value="Unassembled WGS sequence"/>
</dbReference>
<name>A0A8J3VAL3_9ACTN</name>
<comment type="caution">
    <text evidence="1">The sequence shown here is derived from an EMBL/GenBank/DDBJ whole genome shotgun (WGS) entry which is preliminary data.</text>
</comment>
<dbReference type="Pfam" id="PF13289">
    <property type="entry name" value="SIR2_2"/>
    <property type="match status" value="1"/>
</dbReference>
<accession>A0A8J3VAL3</accession>
<evidence type="ECO:0008006" key="3">
    <source>
        <dbReference type="Google" id="ProtNLM"/>
    </source>
</evidence>
<dbReference type="RefSeq" id="WP_203886637.1">
    <property type="nucleotide sequence ID" value="NZ_BAABHH010000026.1"/>
</dbReference>
<protein>
    <recommendedName>
        <fullName evidence="3">SIR2-like domain-containing protein</fullName>
    </recommendedName>
</protein>
<gene>
    <name evidence="1" type="ORF">Pka01_64500</name>
</gene>
<proteinExistence type="predicted"/>
<organism evidence="1 2">
    <name type="scientific">Planotetraspora kaengkrachanensis</name>
    <dbReference type="NCBI Taxonomy" id="575193"/>
    <lineage>
        <taxon>Bacteria</taxon>
        <taxon>Bacillati</taxon>
        <taxon>Actinomycetota</taxon>
        <taxon>Actinomycetes</taxon>
        <taxon>Streptosporangiales</taxon>
        <taxon>Streptosporangiaceae</taxon>
        <taxon>Planotetraspora</taxon>
    </lineage>
</organism>
<evidence type="ECO:0000313" key="1">
    <source>
        <dbReference type="EMBL" id="GIG83323.1"/>
    </source>
</evidence>